<dbReference type="Pfam" id="PF13192">
    <property type="entry name" value="Thioredoxin_3"/>
    <property type="match status" value="1"/>
</dbReference>
<dbReference type="InterPro" id="IPR036249">
    <property type="entry name" value="Thioredoxin-like_sf"/>
</dbReference>
<name>A0A5D0MG36_9BACT</name>
<proteinExistence type="predicted"/>
<dbReference type="InterPro" id="IPR005243">
    <property type="entry name" value="THIRX-like_proc"/>
</dbReference>
<dbReference type="SUPFAM" id="SSF52833">
    <property type="entry name" value="Thioredoxin-like"/>
    <property type="match status" value="1"/>
</dbReference>
<reference evidence="3" key="1">
    <citation type="submission" date="2019-08" db="EMBL/GenBank/DDBJ databases">
        <title>Genomic characterization of a novel candidate phylum (ARYD3) from a high temperature, high salinity tertiary oil reservoir in north central Oklahoma, USA.</title>
        <authorList>
            <person name="Youssef N.H."/>
            <person name="Yadav A."/>
            <person name="Elshahed M.S."/>
        </authorList>
    </citation>
    <scope>NUCLEOTIDE SEQUENCE [LARGE SCALE GENOMIC DNA]</scope>
    <source>
        <strain evidence="3">ARYD3</strain>
    </source>
</reference>
<dbReference type="InterPro" id="IPR012336">
    <property type="entry name" value="Thioredoxin-like_fold"/>
</dbReference>
<dbReference type="AlphaFoldDB" id="A0A5D0MG36"/>
<dbReference type="Gene3D" id="3.40.30.10">
    <property type="entry name" value="Glutaredoxin"/>
    <property type="match status" value="1"/>
</dbReference>
<evidence type="ECO:0000259" key="2">
    <source>
        <dbReference type="Pfam" id="PF13192"/>
    </source>
</evidence>
<dbReference type="PANTHER" id="PTHR36450:SF1">
    <property type="entry name" value="THIOREDOXIN"/>
    <property type="match status" value="1"/>
</dbReference>
<evidence type="ECO:0000256" key="1">
    <source>
        <dbReference type="SAM" id="Coils"/>
    </source>
</evidence>
<dbReference type="PANTHER" id="PTHR36450">
    <property type="entry name" value="THIOREDOXIN"/>
    <property type="match status" value="1"/>
</dbReference>
<keyword evidence="1" id="KW-0175">Coiled coil</keyword>
<comment type="caution">
    <text evidence="3">The sequence shown here is derived from an EMBL/GenBank/DDBJ whole genome shotgun (WGS) entry which is preliminary data.</text>
</comment>
<feature type="coiled-coil region" evidence="1">
    <location>
        <begin position="10"/>
        <end position="37"/>
    </location>
</feature>
<evidence type="ECO:0000313" key="4">
    <source>
        <dbReference type="Proteomes" id="UP000324143"/>
    </source>
</evidence>
<organism evidence="3 4">
    <name type="scientific">Candidatus Mcinerneyibacterium aminivorans</name>
    <dbReference type="NCBI Taxonomy" id="2703815"/>
    <lineage>
        <taxon>Bacteria</taxon>
        <taxon>Candidatus Macinerneyibacteriota</taxon>
        <taxon>Candidatus Mcinerneyibacteria</taxon>
        <taxon>Candidatus Mcinerneyibacteriales</taxon>
        <taxon>Candidatus Mcinerneyibacteriaceae</taxon>
        <taxon>Candidatus Mcinerneyibacterium</taxon>
    </lineage>
</organism>
<dbReference type="NCBIfam" id="TIGR00412">
    <property type="entry name" value="redox_disulf_2"/>
    <property type="match status" value="1"/>
</dbReference>
<evidence type="ECO:0000313" key="3">
    <source>
        <dbReference type="EMBL" id="TYB30441.1"/>
    </source>
</evidence>
<feature type="domain" description="Thioredoxin-like fold" evidence="2">
    <location>
        <begin position="1"/>
        <end position="80"/>
    </location>
</feature>
<protein>
    <submittedName>
        <fullName evidence="3">Thioredoxin family protein</fullName>
    </submittedName>
</protein>
<accession>A0A5D0MG36</accession>
<sequence length="88" mass="9755">MKVQILGTGCSRCKKLIKNAEKAAEKISEKIEEEITIEKIDDLTEIAGMGVMTTPGFAINGEIVESGKVLSKDRIIELIENYKSDEIR</sequence>
<keyword evidence="4" id="KW-1185">Reference proteome</keyword>
<dbReference type="EMBL" id="VSIX01000136">
    <property type="protein sequence ID" value="TYB30441.1"/>
    <property type="molecule type" value="Genomic_DNA"/>
</dbReference>
<dbReference type="Proteomes" id="UP000324143">
    <property type="component" value="Unassembled WGS sequence"/>
</dbReference>
<gene>
    <name evidence="3" type="ORF">FXF47_09250</name>
</gene>